<evidence type="ECO:0000313" key="3">
    <source>
        <dbReference type="EMBL" id="CAF4069112.1"/>
    </source>
</evidence>
<proteinExistence type="predicted"/>
<gene>
    <name evidence="3" type="ORF">FNK824_LOCUS29703</name>
    <name evidence="2" type="ORF">SEV965_LOCUS15709</name>
</gene>
<organism evidence="2 4">
    <name type="scientific">Rotaria sordida</name>
    <dbReference type="NCBI Taxonomy" id="392033"/>
    <lineage>
        <taxon>Eukaryota</taxon>
        <taxon>Metazoa</taxon>
        <taxon>Spiralia</taxon>
        <taxon>Gnathifera</taxon>
        <taxon>Rotifera</taxon>
        <taxon>Eurotatoria</taxon>
        <taxon>Bdelloidea</taxon>
        <taxon>Philodinida</taxon>
        <taxon>Philodinidae</taxon>
        <taxon>Rotaria</taxon>
    </lineage>
</organism>
<dbReference type="Proteomes" id="UP000663889">
    <property type="component" value="Unassembled WGS sequence"/>
</dbReference>
<dbReference type="EMBL" id="CAJNOU010000831">
    <property type="protein sequence ID" value="CAF1097820.1"/>
    <property type="molecule type" value="Genomic_DNA"/>
</dbReference>
<sequence>MPIENTDHNVNLGYERKRKKIEDKIPKSGGKRPRQCDKENNYSSPYFTSNNNNTSIANKTHEVNNHLSSISLPINTLSRTLPLRNVSSLSPSSSAVTVPTPTLIRSVRLISPINLAIIPLQQNQYMVIQLK</sequence>
<reference evidence="2" key="1">
    <citation type="submission" date="2021-02" db="EMBL/GenBank/DDBJ databases">
        <authorList>
            <person name="Nowell W R."/>
        </authorList>
    </citation>
    <scope>NUCLEOTIDE SEQUENCE</scope>
</reference>
<comment type="caution">
    <text evidence="2">The sequence shown here is derived from an EMBL/GenBank/DDBJ whole genome shotgun (WGS) entry which is preliminary data.</text>
</comment>
<feature type="compositionally biased region" description="Polar residues" evidence="1">
    <location>
        <begin position="41"/>
        <end position="53"/>
    </location>
</feature>
<feature type="region of interest" description="Disordered" evidence="1">
    <location>
        <begin position="1"/>
        <end position="53"/>
    </location>
</feature>
<protein>
    <submittedName>
        <fullName evidence="2">Uncharacterized protein</fullName>
    </submittedName>
</protein>
<evidence type="ECO:0000256" key="1">
    <source>
        <dbReference type="SAM" id="MobiDB-lite"/>
    </source>
</evidence>
<evidence type="ECO:0000313" key="4">
    <source>
        <dbReference type="Proteomes" id="UP000663889"/>
    </source>
</evidence>
<evidence type="ECO:0000313" key="2">
    <source>
        <dbReference type="EMBL" id="CAF1097820.1"/>
    </source>
</evidence>
<dbReference type="AlphaFoldDB" id="A0A814P1M7"/>
<dbReference type="Proteomes" id="UP000663874">
    <property type="component" value="Unassembled WGS sequence"/>
</dbReference>
<dbReference type="EMBL" id="CAJOBE010008762">
    <property type="protein sequence ID" value="CAF4069112.1"/>
    <property type="molecule type" value="Genomic_DNA"/>
</dbReference>
<name>A0A814P1M7_9BILA</name>
<accession>A0A814P1M7</accession>